<reference evidence="13" key="1">
    <citation type="submission" date="2025-08" db="UniProtKB">
        <authorList>
            <consortium name="RefSeq"/>
        </authorList>
    </citation>
    <scope>IDENTIFICATION</scope>
</reference>
<dbReference type="GeneID" id="105364656"/>
<dbReference type="InterPro" id="IPR040801">
    <property type="entry name" value="Ski2_N"/>
</dbReference>
<feature type="domain" description="Helicase ATP-binding" evidence="10">
    <location>
        <begin position="294"/>
        <end position="450"/>
    </location>
</feature>
<dbReference type="Pfam" id="PF00271">
    <property type="entry name" value="Helicase_C"/>
    <property type="match status" value="1"/>
</dbReference>
<evidence type="ECO:0000256" key="6">
    <source>
        <dbReference type="ARBA" id="ARBA00022840"/>
    </source>
</evidence>
<dbReference type="PROSITE" id="PS51194">
    <property type="entry name" value="HELICASE_CTER"/>
    <property type="match status" value="1"/>
</dbReference>
<accession>A0AAJ7DYD6</accession>
<feature type="domain" description="Helicase C-terminal" evidence="11">
    <location>
        <begin position="577"/>
        <end position="775"/>
    </location>
</feature>
<dbReference type="GO" id="GO:0016787">
    <property type="term" value="F:hydrolase activity"/>
    <property type="evidence" value="ECO:0007669"/>
    <property type="project" value="UniProtKB-KW"/>
</dbReference>
<dbReference type="GO" id="GO:0070478">
    <property type="term" value="P:nuclear-transcribed mRNA catabolic process, 3'-5' exonucleolytic nonsense-mediated decay"/>
    <property type="evidence" value="ECO:0007669"/>
    <property type="project" value="TreeGrafter"/>
</dbReference>
<dbReference type="KEGG" id="csol:105364656"/>
<dbReference type="PANTHER" id="PTHR12131:SF1">
    <property type="entry name" value="ATP-DEPENDENT RNA HELICASE SUPV3L1, MITOCHONDRIAL-RELATED"/>
    <property type="match status" value="1"/>
</dbReference>
<dbReference type="RefSeq" id="XP_011500940.1">
    <property type="nucleotide sequence ID" value="XM_011502638.1"/>
</dbReference>
<dbReference type="Pfam" id="PF08148">
    <property type="entry name" value="DSHCT"/>
    <property type="match status" value="1"/>
</dbReference>
<dbReference type="Gene3D" id="3.40.50.300">
    <property type="entry name" value="P-loop containing nucleotide triphosphate hydrolases"/>
    <property type="match status" value="2"/>
</dbReference>
<dbReference type="Proteomes" id="UP000695007">
    <property type="component" value="Unplaced"/>
</dbReference>
<keyword evidence="3" id="KW-0547">Nucleotide-binding</keyword>
<comment type="catalytic activity">
    <reaction evidence="8">
        <text>ATP + H2O = ADP + phosphate + H(+)</text>
        <dbReference type="Rhea" id="RHEA:13065"/>
        <dbReference type="ChEBI" id="CHEBI:15377"/>
        <dbReference type="ChEBI" id="CHEBI:15378"/>
        <dbReference type="ChEBI" id="CHEBI:30616"/>
        <dbReference type="ChEBI" id="CHEBI:43474"/>
        <dbReference type="ChEBI" id="CHEBI:456216"/>
        <dbReference type="EC" id="3.6.4.13"/>
    </reaction>
</comment>
<evidence type="ECO:0000256" key="2">
    <source>
        <dbReference type="ARBA" id="ARBA00022490"/>
    </source>
</evidence>
<evidence type="ECO:0000313" key="13">
    <source>
        <dbReference type="RefSeq" id="XP_011500940.1"/>
    </source>
</evidence>
<dbReference type="InterPro" id="IPR016438">
    <property type="entry name" value="SKI2-like"/>
</dbReference>
<keyword evidence="6" id="KW-0067">ATP-binding</keyword>
<dbReference type="InterPro" id="IPR050699">
    <property type="entry name" value="RNA-DNA_Helicase"/>
</dbReference>
<dbReference type="CDD" id="cd18795">
    <property type="entry name" value="SF2_C_Ski2"/>
    <property type="match status" value="1"/>
</dbReference>
<keyword evidence="4" id="KW-0378">Hydrolase</keyword>
<keyword evidence="7" id="KW-0694">RNA-binding</keyword>
<dbReference type="InterPro" id="IPR011545">
    <property type="entry name" value="DEAD/DEAH_box_helicase_dom"/>
</dbReference>
<evidence type="ECO:0000259" key="10">
    <source>
        <dbReference type="PROSITE" id="PS51192"/>
    </source>
</evidence>
<dbReference type="SUPFAM" id="SSF52540">
    <property type="entry name" value="P-loop containing nucleoside triphosphate hydrolases"/>
    <property type="match status" value="1"/>
</dbReference>
<keyword evidence="9" id="KW-0175">Coiled coil</keyword>
<dbReference type="FunFam" id="3.40.50.300:FF:000354">
    <property type="entry name" value="ATP-dependent RNA helicase SKI2"/>
    <property type="match status" value="1"/>
</dbReference>
<dbReference type="SMART" id="SM00490">
    <property type="entry name" value="HELICc"/>
    <property type="match status" value="1"/>
</dbReference>
<proteinExistence type="predicted"/>
<keyword evidence="2" id="KW-0963">Cytoplasm</keyword>
<evidence type="ECO:0000256" key="7">
    <source>
        <dbReference type="ARBA" id="ARBA00022884"/>
    </source>
</evidence>
<comment type="subcellular location">
    <subcellularLocation>
        <location evidence="1">Cytoplasm</location>
    </subcellularLocation>
</comment>
<dbReference type="Pfam" id="PF17911">
    <property type="entry name" value="Ski2_N"/>
    <property type="match status" value="1"/>
</dbReference>
<dbReference type="SMART" id="SM01142">
    <property type="entry name" value="DSHCT"/>
    <property type="match status" value="1"/>
</dbReference>
<evidence type="ECO:0000256" key="5">
    <source>
        <dbReference type="ARBA" id="ARBA00022806"/>
    </source>
</evidence>
<evidence type="ECO:0000256" key="9">
    <source>
        <dbReference type="SAM" id="Coils"/>
    </source>
</evidence>
<organism evidence="12 13">
    <name type="scientific">Ceratosolen solmsi marchali</name>
    <dbReference type="NCBI Taxonomy" id="326594"/>
    <lineage>
        <taxon>Eukaryota</taxon>
        <taxon>Metazoa</taxon>
        <taxon>Ecdysozoa</taxon>
        <taxon>Arthropoda</taxon>
        <taxon>Hexapoda</taxon>
        <taxon>Insecta</taxon>
        <taxon>Pterygota</taxon>
        <taxon>Neoptera</taxon>
        <taxon>Endopterygota</taxon>
        <taxon>Hymenoptera</taxon>
        <taxon>Apocrita</taxon>
        <taxon>Proctotrupomorpha</taxon>
        <taxon>Chalcidoidea</taxon>
        <taxon>Agaonidae</taxon>
        <taxon>Agaoninae</taxon>
        <taxon>Ceratosolen</taxon>
    </lineage>
</organism>
<keyword evidence="12" id="KW-1185">Reference proteome</keyword>
<dbReference type="GO" id="GO:0055087">
    <property type="term" value="C:Ski complex"/>
    <property type="evidence" value="ECO:0007669"/>
    <property type="project" value="TreeGrafter"/>
</dbReference>
<dbReference type="GO" id="GO:0003723">
    <property type="term" value="F:RNA binding"/>
    <property type="evidence" value="ECO:0007669"/>
    <property type="project" value="UniProtKB-KW"/>
</dbReference>
<gene>
    <name evidence="13" type="primary">LOC105364656</name>
</gene>
<feature type="coiled-coil region" evidence="9">
    <location>
        <begin position="494"/>
        <end position="521"/>
    </location>
</feature>
<evidence type="ECO:0000259" key="11">
    <source>
        <dbReference type="PROSITE" id="PS51194"/>
    </source>
</evidence>
<dbReference type="InterPro" id="IPR012961">
    <property type="entry name" value="Ski2/MTR4_C"/>
</dbReference>
<keyword evidence="5 13" id="KW-0347">Helicase</keyword>
<dbReference type="GO" id="GO:0005524">
    <property type="term" value="F:ATP binding"/>
    <property type="evidence" value="ECO:0007669"/>
    <property type="project" value="UniProtKB-KW"/>
</dbReference>
<dbReference type="PROSITE" id="PS51192">
    <property type="entry name" value="HELICASE_ATP_BIND_1"/>
    <property type="match status" value="1"/>
</dbReference>
<dbReference type="Gene3D" id="1.10.3380.30">
    <property type="match status" value="1"/>
</dbReference>
<dbReference type="GO" id="GO:0003724">
    <property type="term" value="F:RNA helicase activity"/>
    <property type="evidence" value="ECO:0007669"/>
    <property type="project" value="UniProtKB-EC"/>
</dbReference>
<protein>
    <submittedName>
        <fullName evidence="13">Helicase SKI2W</fullName>
    </submittedName>
</protein>
<dbReference type="InterPro" id="IPR027417">
    <property type="entry name" value="P-loop_NTPase"/>
</dbReference>
<evidence type="ECO:0000313" key="12">
    <source>
        <dbReference type="Proteomes" id="UP000695007"/>
    </source>
</evidence>
<evidence type="ECO:0000256" key="1">
    <source>
        <dbReference type="ARBA" id="ARBA00004496"/>
    </source>
</evidence>
<sequence>MNDSNSDYLEMPFGPPPILPDIKTELEEYIVYPEKLPIHQLNKVQQYWDREPDILTLLKTDVSPVGSDVKYERDPITCLIGNVQEVCIQHIGKTVRNSMSMSRAPGPVTEDVKGNTSNFLFWPGGFDKLKHSDIIQNIKVDFENNLKTVAKGFRSGIQFMSDNCTPKSVYNSNKEMNNEATYKQDNINLRSVIVEESHTLAFWSTENKNKENIENLNNSKCADFNIPNIDEFIEPFDESKIPILNISEIPKKNMKTEWAEQIDVMVPMLDFHKKIPDAVKLFPYELDNFQKQAILKLEEQCNVFVAAHTSAGKTTIAEYAIAMSQKHMTRTIYTSPIKALSNQKFREFKEKFNNVGLITGDVQINSTAMCLIMTTEILQSMLYCAAEVIRDVEYVVFDEVHYINNEDRGHVWEEVIILLPPTITIVMLSATVPNPLEFAHWVGQIKKEKMFVISTSKRPVPLQHYLYTGYDKKTKDQIFLFIDKNGTLRKNSIKEAEEARKESLEKQLKIQQIKYQHTKHKPSLVMKLPTTIWKNASVEETMNAVTVAKEDEEILEDRIKLNMITTKEKRMWLALLDHLQSVKKLPVVIFILSRNRCDKTANAFTESLLTHVEQENVKEFFKKSIRNLKGTDSQLPQVLKMQKLLCLGIGVHHSGILPILKEIVEMLFQKGIVKVLFATETFAMGVNMPTKTVVFDSTDKYDGICTRNLLPTEYIQMAGRAGRRGHDETGTVIILCKKNVPTEKDLKYMALGAPQNLVSKFKVTYLMVLHLKRLSEAISVDEMMRRSFKEMKTMSDENKNKHELEKIINLIKQTSVPIKHEKDLEIFYDSVREYLELWKDLRPHMLEAKKATKALVEGRILLISYQHHCNKLGIFLGFQNKTKILYKIFVLTSISEEETAKLNIKSDTWYDILNTIKKKFYKPKENLIHEILLIPASSIIEVTNKVIDINCRFICADWEKRQIPRFKDALPSPSCESAMNELIKITLEVHKNPSIILPYIELKRSDFYLQQKDKLLQDKGNELLIIKDKIENTPNFEDKFDKVFKQKELEQKKQELLSKLSVKNFENYLEYESRVKVLKELNYIDNEDQVTLKGRVALEMGTYEIFLTELVLDNVLTNWQPEEIAAILSSLVCQYRKNEEEKDEEIPKLNELKKEVMKVYNRLVNTEKKYLLEPRPPPSFHLIRVVYEWACNKPFAKIMELTNVQEGIIVRCIQQLNETLQYVKNAAIIIGHPALKTKMEEASTKIKRDIVFTASLYTQD</sequence>
<dbReference type="PIRSF" id="PIRSF005198">
    <property type="entry name" value="Antiviral_helicase_SKI2"/>
    <property type="match status" value="1"/>
</dbReference>
<dbReference type="PANTHER" id="PTHR12131">
    <property type="entry name" value="ATP-DEPENDENT RNA AND DNA HELICASE"/>
    <property type="match status" value="1"/>
</dbReference>
<evidence type="ECO:0000256" key="8">
    <source>
        <dbReference type="ARBA" id="ARBA00047984"/>
    </source>
</evidence>
<dbReference type="InterPro" id="IPR001650">
    <property type="entry name" value="Helicase_C-like"/>
</dbReference>
<dbReference type="SMART" id="SM00487">
    <property type="entry name" value="DEXDc"/>
    <property type="match status" value="1"/>
</dbReference>
<dbReference type="AlphaFoldDB" id="A0AAJ7DYD6"/>
<evidence type="ECO:0000256" key="3">
    <source>
        <dbReference type="ARBA" id="ARBA00022741"/>
    </source>
</evidence>
<dbReference type="InterPro" id="IPR014001">
    <property type="entry name" value="Helicase_ATP-bd"/>
</dbReference>
<dbReference type="CTD" id="7263"/>
<dbReference type="Pfam" id="PF00270">
    <property type="entry name" value="DEAD"/>
    <property type="match status" value="1"/>
</dbReference>
<evidence type="ECO:0000256" key="4">
    <source>
        <dbReference type="ARBA" id="ARBA00022801"/>
    </source>
</evidence>
<name>A0AAJ7DYD6_9HYME</name>